<comment type="cofactor">
    <cofactor evidence="8">
        <name>Mg(2+)</name>
        <dbReference type="ChEBI" id="CHEBI:18420"/>
    </cofactor>
</comment>
<dbReference type="GO" id="GO:1904047">
    <property type="term" value="F:S-adenosyl-L-methionine binding"/>
    <property type="evidence" value="ECO:0007669"/>
    <property type="project" value="UniProtKB-UniRule"/>
</dbReference>
<evidence type="ECO:0000256" key="3">
    <source>
        <dbReference type="ARBA" id="ARBA00022723"/>
    </source>
</evidence>
<dbReference type="STRING" id="1286171.EAL2_c06800"/>
<evidence type="ECO:0000256" key="4">
    <source>
        <dbReference type="ARBA" id="ARBA00022842"/>
    </source>
</evidence>
<protein>
    <recommendedName>
        <fullName evidence="8">7-carboxy-7-deazaguanine synthase</fullName>
        <shortName evidence="8">CDG synthase</shortName>
        <ecNumber evidence="8">4.3.99.3</ecNumber>
    </recommendedName>
    <alternativeName>
        <fullName evidence="8">Queuosine biosynthesis protein QueE</fullName>
    </alternativeName>
</protein>
<dbReference type="PANTHER" id="PTHR42836">
    <property type="entry name" value="7-CARBOXY-7-DEAZAGUANINE SYNTHASE"/>
    <property type="match status" value="1"/>
</dbReference>
<dbReference type="GO" id="GO:0016840">
    <property type="term" value="F:carbon-nitrogen lyase activity"/>
    <property type="evidence" value="ECO:0007669"/>
    <property type="project" value="UniProtKB-UniRule"/>
</dbReference>
<evidence type="ECO:0000313" key="11">
    <source>
        <dbReference type="Proteomes" id="UP000019591"/>
    </source>
</evidence>
<keyword evidence="6 8" id="KW-0411">Iron-sulfur</keyword>
<keyword evidence="1 8" id="KW-0004">4Fe-4S</keyword>
<feature type="binding site" evidence="8">
    <location>
        <begin position="12"/>
        <end position="14"/>
    </location>
    <ligand>
        <name>substrate</name>
    </ligand>
</feature>
<name>W8U4V2_PEPAC</name>
<dbReference type="Gene3D" id="3.20.20.70">
    <property type="entry name" value="Aldolase class I"/>
    <property type="match status" value="1"/>
</dbReference>
<dbReference type="PATRIC" id="fig|1286171.3.peg.626"/>
<dbReference type="HAMAP" id="MF_00917">
    <property type="entry name" value="QueE"/>
    <property type="match status" value="1"/>
</dbReference>
<evidence type="ECO:0000256" key="1">
    <source>
        <dbReference type="ARBA" id="ARBA00022485"/>
    </source>
</evidence>
<dbReference type="HOGENOM" id="CLU_066739_2_0_9"/>
<dbReference type="PROSITE" id="PS51918">
    <property type="entry name" value="RADICAL_SAM"/>
    <property type="match status" value="1"/>
</dbReference>
<dbReference type="InterPro" id="IPR007197">
    <property type="entry name" value="rSAM"/>
</dbReference>
<dbReference type="GO" id="GO:0008616">
    <property type="term" value="P:tRNA queuosine(34) biosynthetic process"/>
    <property type="evidence" value="ECO:0007669"/>
    <property type="project" value="UniProtKB-UniRule"/>
</dbReference>
<feature type="binding site" evidence="8">
    <location>
        <position position="73"/>
    </location>
    <ligand>
        <name>substrate</name>
    </ligand>
</feature>
<keyword evidence="7 8" id="KW-0456">Lyase</keyword>
<comment type="similarity">
    <text evidence="8">Belongs to the radical SAM superfamily. 7-carboxy-7-deazaguanine synthase family.</text>
</comment>
<feature type="domain" description="Radical SAM core" evidence="9">
    <location>
        <begin position="18"/>
        <end position="217"/>
    </location>
</feature>
<evidence type="ECO:0000256" key="7">
    <source>
        <dbReference type="ARBA" id="ARBA00023239"/>
    </source>
</evidence>
<dbReference type="Pfam" id="PF04055">
    <property type="entry name" value="Radical_SAM"/>
    <property type="match status" value="1"/>
</dbReference>
<dbReference type="InterPro" id="IPR023868">
    <property type="entry name" value="7-CO-7-deazaGua_synth_put_Clo"/>
</dbReference>
<keyword evidence="4 8" id="KW-0460">Magnesium</keyword>
<evidence type="ECO:0000256" key="2">
    <source>
        <dbReference type="ARBA" id="ARBA00022691"/>
    </source>
</evidence>
<dbReference type="UniPathway" id="UPA00391"/>
<dbReference type="KEGG" id="eac:EAL2_c06800"/>
<reference evidence="10 11" key="1">
    <citation type="journal article" date="2014" name="Genome Announc.">
        <title>Complete Genome Sequence of Amino Acid-Utilizing Eubacterium acidaminophilum al-2 (DSM 3953).</title>
        <authorList>
            <person name="Poehlein A."/>
            <person name="Andreesen J.R."/>
            <person name="Daniel R."/>
        </authorList>
    </citation>
    <scope>NUCLEOTIDE SEQUENCE [LARGE SCALE GENOMIC DNA]</scope>
    <source>
        <strain evidence="10 11">DSM 3953</strain>
    </source>
</reference>
<comment type="catalytic activity">
    <reaction evidence="8">
        <text>6-carboxy-5,6,7,8-tetrahydropterin + H(+) = 7-carboxy-7-carbaguanine + NH4(+)</text>
        <dbReference type="Rhea" id="RHEA:27974"/>
        <dbReference type="ChEBI" id="CHEBI:15378"/>
        <dbReference type="ChEBI" id="CHEBI:28938"/>
        <dbReference type="ChEBI" id="CHEBI:61032"/>
        <dbReference type="ChEBI" id="CHEBI:61036"/>
        <dbReference type="EC" id="4.3.99.3"/>
    </reaction>
</comment>
<comment type="cofactor">
    <cofactor evidence="8">
        <name>S-adenosyl-L-methionine</name>
        <dbReference type="ChEBI" id="CHEBI:59789"/>
    </cofactor>
    <text evidence="8">Binds 1 S-adenosyl-L-methionine per subunit.</text>
</comment>
<dbReference type="Proteomes" id="UP000019591">
    <property type="component" value="Chromosome"/>
</dbReference>
<evidence type="ECO:0000256" key="6">
    <source>
        <dbReference type="ARBA" id="ARBA00023014"/>
    </source>
</evidence>
<keyword evidence="11" id="KW-1185">Reference proteome</keyword>
<comment type="cofactor">
    <cofactor evidence="8">
        <name>[4Fe-4S] cluster</name>
        <dbReference type="ChEBI" id="CHEBI:49883"/>
    </cofactor>
    <text evidence="8">Binds 1 [4Fe-4S] cluster. The cluster is coordinated with 3 cysteines and an exchangeable S-adenosyl-L-methionine.</text>
</comment>
<dbReference type="InterPro" id="IPR024924">
    <property type="entry name" value="7-CO-7-deazaguanine_synth-like"/>
</dbReference>
<evidence type="ECO:0000259" key="9">
    <source>
        <dbReference type="PROSITE" id="PS51918"/>
    </source>
</evidence>
<accession>W8U4V2</accession>
<keyword evidence="5 8" id="KW-0408">Iron</keyword>
<keyword evidence="2 8" id="KW-0949">S-adenosyl-L-methionine</keyword>
<proteinExistence type="inferred from homology"/>
<dbReference type="NCBIfam" id="TIGR03963">
    <property type="entry name" value="rSAM_QueE_Clost"/>
    <property type="match status" value="1"/>
</dbReference>
<comment type="pathway">
    <text evidence="8">Purine metabolism; 7-cyano-7-deazaguanine biosynthesis.</text>
</comment>
<dbReference type="SUPFAM" id="SSF102114">
    <property type="entry name" value="Radical SAM enzymes"/>
    <property type="match status" value="1"/>
</dbReference>
<dbReference type="eggNOG" id="COG0602">
    <property type="taxonomic scope" value="Bacteria"/>
</dbReference>
<comment type="caution">
    <text evidence="8">Lacks conserved residue(s) required for the propagation of feature annotation.</text>
</comment>
<feature type="binding site" evidence="8">
    <location>
        <begin position="37"/>
        <end position="39"/>
    </location>
    <ligand>
        <name>S-adenosyl-L-methionine</name>
        <dbReference type="ChEBI" id="CHEBI:59789"/>
    </ligand>
</feature>
<comment type="function">
    <text evidence="8">Catalyzes the complex heterocyclic radical-mediated conversion of 6-carboxy-5,6,7,8-tetrahydropterin (CPH4) to 7-carboxy-7-deazaguanine (CDG), a step common to the biosynthetic pathways of all 7-deazapurine-containing compounds.</text>
</comment>
<dbReference type="CDD" id="cd01335">
    <property type="entry name" value="Radical_SAM"/>
    <property type="match status" value="1"/>
</dbReference>
<dbReference type="PANTHER" id="PTHR42836:SF1">
    <property type="entry name" value="7-CARBOXY-7-DEAZAGUANINE SYNTHASE"/>
    <property type="match status" value="1"/>
</dbReference>
<dbReference type="GO" id="GO:0051539">
    <property type="term" value="F:4 iron, 4 sulfur cluster binding"/>
    <property type="evidence" value="ECO:0007669"/>
    <property type="project" value="UniProtKB-UniRule"/>
</dbReference>
<dbReference type="RefSeq" id="WP_025435023.1">
    <property type="nucleotide sequence ID" value="NZ_CP007452.1"/>
</dbReference>
<gene>
    <name evidence="8" type="primary">queE</name>
    <name evidence="10" type="ORF">EAL2_c06800</name>
</gene>
<feature type="binding site" evidence="8">
    <location>
        <position position="40"/>
    </location>
    <ligand>
        <name>Mg(2+)</name>
        <dbReference type="ChEBI" id="CHEBI:18420"/>
    </ligand>
</feature>
<sequence length="222" mass="25035">MEYNVVEKFASINGEGAKTGQLAVFIRFAGCNLSCSYCDTKWANEADVKAEKMSAQDIHEYIQSTGISNVTLTGGEPLNQYGIMELLQRLAEDSSIDVEIETNGSIDIEPFLNISPRRPSFTLDYKLGSSGMESYMDIENLTCVSKRDAVKFVVGSFDDIDRAKDVIEEYELDKKTRVYFSPVFGEIDPVEIVEYMKSHYMNGVSLQLQLHKFIWDSDKRGV</sequence>
<dbReference type="InterPro" id="IPR058240">
    <property type="entry name" value="rSAM_sf"/>
</dbReference>
<feature type="binding site" evidence="8">
    <location>
        <position position="75"/>
    </location>
    <ligand>
        <name>S-adenosyl-L-methionine</name>
        <dbReference type="ChEBI" id="CHEBI:59789"/>
    </ligand>
</feature>
<evidence type="ECO:0000313" key="10">
    <source>
        <dbReference type="EMBL" id="AHM55981.1"/>
    </source>
</evidence>
<feature type="binding site" evidence="8">
    <location>
        <position position="38"/>
    </location>
    <ligand>
        <name>[4Fe-4S] cluster</name>
        <dbReference type="ChEBI" id="CHEBI:49883"/>
        <note>4Fe-4S-S-AdoMet</note>
    </ligand>
</feature>
<evidence type="ECO:0000256" key="5">
    <source>
        <dbReference type="ARBA" id="ARBA00023004"/>
    </source>
</evidence>
<keyword evidence="8" id="KW-0671">Queuosine biosynthesis</keyword>
<dbReference type="OrthoDB" id="9792276at2"/>
<feature type="binding site" evidence="8">
    <location>
        <position position="27"/>
    </location>
    <ligand>
        <name>substrate</name>
    </ligand>
</feature>
<dbReference type="SFLD" id="SFLDS00029">
    <property type="entry name" value="Radical_SAM"/>
    <property type="match status" value="1"/>
</dbReference>
<dbReference type="InterPro" id="IPR013785">
    <property type="entry name" value="Aldolase_TIM"/>
</dbReference>
<organism evidence="10 11">
    <name type="scientific">Peptoclostridium acidaminophilum DSM 3953</name>
    <dbReference type="NCBI Taxonomy" id="1286171"/>
    <lineage>
        <taxon>Bacteria</taxon>
        <taxon>Bacillati</taxon>
        <taxon>Bacillota</taxon>
        <taxon>Clostridia</taxon>
        <taxon>Peptostreptococcales</taxon>
        <taxon>Peptoclostridiaceae</taxon>
        <taxon>Peptoclostridium</taxon>
    </lineage>
</organism>
<evidence type="ECO:0000256" key="8">
    <source>
        <dbReference type="HAMAP-Rule" id="MF_00917"/>
    </source>
</evidence>
<dbReference type="PIRSF" id="PIRSF000370">
    <property type="entry name" value="QueE"/>
    <property type="match status" value="1"/>
</dbReference>
<keyword evidence="3 8" id="KW-0479">Metal-binding</keyword>
<dbReference type="EC" id="4.3.99.3" evidence="8"/>
<feature type="binding site" evidence="8">
    <location>
        <position position="31"/>
    </location>
    <ligand>
        <name>[4Fe-4S] cluster</name>
        <dbReference type="ChEBI" id="CHEBI:49883"/>
        <note>4Fe-4S-S-AdoMet</note>
    </ligand>
</feature>
<comment type="subunit">
    <text evidence="8">Homodimer.</text>
</comment>
<dbReference type="GO" id="GO:0000287">
    <property type="term" value="F:magnesium ion binding"/>
    <property type="evidence" value="ECO:0007669"/>
    <property type="project" value="UniProtKB-UniRule"/>
</dbReference>
<dbReference type="AlphaFoldDB" id="W8U4V2"/>
<feature type="binding site" evidence="8">
    <location>
        <position position="35"/>
    </location>
    <ligand>
        <name>[4Fe-4S] cluster</name>
        <dbReference type="ChEBI" id="CHEBI:49883"/>
        <note>4Fe-4S-S-AdoMet</note>
    </ligand>
</feature>
<dbReference type="EMBL" id="CP007452">
    <property type="protein sequence ID" value="AHM55981.1"/>
    <property type="molecule type" value="Genomic_DNA"/>
</dbReference>